<dbReference type="AlphaFoldDB" id="A0A1N7EQM7"/>
<protein>
    <submittedName>
        <fullName evidence="14">Uncharacterized membrane protein</fullName>
    </submittedName>
</protein>
<keyword evidence="3" id="KW-0813">Transport</keyword>
<evidence type="ECO:0000256" key="10">
    <source>
        <dbReference type="ARBA" id="ARBA00023136"/>
    </source>
</evidence>
<proteinExistence type="inferred from homology"/>
<evidence type="ECO:0000256" key="5">
    <source>
        <dbReference type="ARBA" id="ARBA00022692"/>
    </source>
</evidence>
<evidence type="ECO:0000313" key="15">
    <source>
        <dbReference type="Proteomes" id="UP000186218"/>
    </source>
</evidence>
<keyword evidence="7" id="KW-0630">Potassium</keyword>
<accession>A0A1N7EQM7</accession>
<keyword evidence="10 13" id="KW-0472">Membrane</keyword>
<feature type="transmembrane region" description="Helical" evidence="13">
    <location>
        <begin position="161"/>
        <end position="179"/>
    </location>
</feature>
<feature type="transmembrane region" description="Helical" evidence="13">
    <location>
        <begin position="122"/>
        <end position="140"/>
    </location>
</feature>
<evidence type="ECO:0000256" key="3">
    <source>
        <dbReference type="ARBA" id="ARBA00022448"/>
    </source>
</evidence>
<dbReference type="RefSeq" id="WP_076478089.1">
    <property type="nucleotide sequence ID" value="NZ_FTNT01000003.1"/>
</dbReference>
<dbReference type="OrthoDB" id="7626281at2"/>
<keyword evidence="11" id="KW-0407">Ion channel</keyword>
<keyword evidence="6" id="KW-0631">Potassium channel</keyword>
<keyword evidence="4" id="KW-0633">Potassium transport</keyword>
<keyword evidence="15" id="KW-1185">Reference proteome</keyword>
<evidence type="ECO:0000256" key="1">
    <source>
        <dbReference type="ARBA" id="ARBA00004141"/>
    </source>
</evidence>
<keyword evidence="5 13" id="KW-0812">Transmembrane</keyword>
<reference evidence="14 15" key="1">
    <citation type="submission" date="2017-01" db="EMBL/GenBank/DDBJ databases">
        <authorList>
            <person name="Mah S.A."/>
            <person name="Swanson W.J."/>
            <person name="Moy G.W."/>
            <person name="Vacquier V.D."/>
        </authorList>
    </citation>
    <scope>NUCLEOTIDE SEQUENCE [LARGE SCALE GENOMIC DNA]</scope>
    <source>
        <strain evidence="14 15">CPCC 203464</strain>
    </source>
</reference>
<feature type="transmembrane region" description="Helical" evidence="13">
    <location>
        <begin position="92"/>
        <end position="110"/>
    </location>
</feature>
<organism evidence="14 15">
    <name type="scientific">Williamsia sterculiae</name>
    <dbReference type="NCBI Taxonomy" id="1344003"/>
    <lineage>
        <taxon>Bacteria</taxon>
        <taxon>Bacillati</taxon>
        <taxon>Actinomycetota</taxon>
        <taxon>Actinomycetes</taxon>
        <taxon>Mycobacteriales</taxon>
        <taxon>Nocardiaceae</taxon>
        <taxon>Williamsia</taxon>
    </lineage>
</organism>
<keyword evidence="9" id="KW-0406">Ion transport</keyword>
<evidence type="ECO:0000256" key="8">
    <source>
        <dbReference type="ARBA" id="ARBA00022989"/>
    </source>
</evidence>
<feature type="transmembrane region" description="Helical" evidence="13">
    <location>
        <begin position="185"/>
        <end position="201"/>
    </location>
</feature>
<evidence type="ECO:0000256" key="4">
    <source>
        <dbReference type="ARBA" id="ARBA00022538"/>
    </source>
</evidence>
<feature type="transmembrane region" description="Helical" evidence="13">
    <location>
        <begin position="56"/>
        <end position="72"/>
    </location>
</feature>
<comment type="catalytic activity">
    <reaction evidence="12">
        <text>K(+)(in) = K(+)(out)</text>
        <dbReference type="Rhea" id="RHEA:29463"/>
        <dbReference type="ChEBI" id="CHEBI:29103"/>
    </reaction>
</comment>
<keyword evidence="8 13" id="KW-1133">Transmembrane helix</keyword>
<evidence type="ECO:0000256" key="7">
    <source>
        <dbReference type="ARBA" id="ARBA00022958"/>
    </source>
</evidence>
<evidence type="ECO:0000256" key="9">
    <source>
        <dbReference type="ARBA" id="ARBA00023065"/>
    </source>
</evidence>
<name>A0A1N7EQM7_9NOCA</name>
<dbReference type="EMBL" id="FTNT01000003">
    <property type="protein sequence ID" value="SIR90255.1"/>
    <property type="molecule type" value="Genomic_DNA"/>
</dbReference>
<evidence type="ECO:0000256" key="2">
    <source>
        <dbReference type="ARBA" id="ARBA00006920"/>
    </source>
</evidence>
<dbReference type="GO" id="GO:0005267">
    <property type="term" value="F:potassium channel activity"/>
    <property type="evidence" value="ECO:0007669"/>
    <property type="project" value="UniProtKB-KW"/>
</dbReference>
<evidence type="ECO:0000256" key="12">
    <source>
        <dbReference type="ARBA" id="ARBA00034430"/>
    </source>
</evidence>
<evidence type="ECO:0000313" key="14">
    <source>
        <dbReference type="EMBL" id="SIR90255.1"/>
    </source>
</evidence>
<sequence>MPESGRRRSTEGLRRLITFCDAVVAIALTLLVLPLVDVVDELHRNSVTVIIHDHSNELVGFLISFAVIWELWRNHHAIMENFASYDGVLFNLHALWILTIVVLPFATALISGPDSHWSNVSYMVLLFISISTLSVIGWWGRHHRELLDTGTEVQWWVDHGLDIGTNVTLAIAIIVAVAFPSTGMWPILLMFTAGLINAWVARGRRAWRSRHDGTATS</sequence>
<feature type="transmembrane region" description="Helical" evidence="13">
    <location>
        <begin position="16"/>
        <end position="36"/>
    </location>
</feature>
<dbReference type="STRING" id="1344003.SAMN05445060_1564"/>
<evidence type="ECO:0000256" key="13">
    <source>
        <dbReference type="SAM" id="Phobius"/>
    </source>
</evidence>
<comment type="subcellular location">
    <subcellularLocation>
        <location evidence="1">Membrane</location>
        <topology evidence="1">Multi-pass membrane protein</topology>
    </subcellularLocation>
</comment>
<comment type="similarity">
    <text evidence="2">Belongs to the TMEM175 family.</text>
</comment>
<dbReference type="InterPro" id="IPR010617">
    <property type="entry name" value="TMEM175-like"/>
</dbReference>
<dbReference type="Proteomes" id="UP000186218">
    <property type="component" value="Unassembled WGS sequence"/>
</dbReference>
<dbReference type="Pfam" id="PF06736">
    <property type="entry name" value="TMEM175"/>
    <property type="match status" value="1"/>
</dbReference>
<evidence type="ECO:0000256" key="11">
    <source>
        <dbReference type="ARBA" id="ARBA00023303"/>
    </source>
</evidence>
<dbReference type="GO" id="GO:0016020">
    <property type="term" value="C:membrane"/>
    <property type="evidence" value="ECO:0007669"/>
    <property type="project" value="UniProtKB-SubCell"/>
</dbReference>
<evidence type="ECO:0000256" key="6">
    <source>
        <dbReference type="ARBA" id="ARBA00022826"/>
    </source>
</evidence>
<dbReference type="GO" id="GO:0015252">
    <property type="term" value="F:proton channel activity"/>
    <property type="evidence" value="ECO:0007669"/>
    <property type="project" value="InterPro"/>
</dbReference>
<gene>
    <name evidence="14" type="ORF">SAMN05445060_1564</name>
</gene>